<evidence type="ECO:0000256" key="1">
    <source>
        <dbReference type="ARBA" id="ARBA00009183"/>
    </source>
</evidence>
<proteinExistence type="inferred from homology"/>
<evidence type="ECO:0000256" key="2">
    <source>
        <dbReference type="ARBA" id="ARBA00022630"/>
    </source>
</evidence>
<dbReference type="InterPro" id="IPR000960">
    <property type="entry name" value="Flavin_mOase"/>
</dbReference>
<reference evidence="6 7" key="1">
    <citation type="journal article" date="2016" name="Proc. Natl. Acad. Sci. U.S.A.">
        <title>Comparative genomics of biotechnologically important yeasts.</title>
        <authorList>
            <person name="Riley R."/>
            <person name="Haridas S."/>
            <person name="Wolfe K.H."/>
            <person name="Lopes M.R."/>
            <person name="Hittinger C.T."/>
            <person name="Goeker M."/>
            <person name="Salamov A.A."/>
            <person name="Wisecaver J.H."/>
            <person name="Long T.M."/>
            <person name="Calvey C.H."/>
            <person name="Aerts A.L."/>
            <person name="Barry K.W."/>
            <person name="Choi C."/>
            <person name="Clum A."/>
            <person name="Coughlan A.Y."/>
            <person name="Deshpande S."/>
            <person name="Douglass A.P."/>
            <person name="Hanson S.J."/>
            <person name="Klenk H.-P."/>
            <person name="LaButti K.M."/>
            <person name="Lapidus A."/>
            <person name="Lindquist E.A."/>
            <person name="Lipzen A.M."/>
            <person name="Meier-Kolthoff J.P."/>
            <person name="Ohm R.A."/>
            <person name="Otillar R.P."/>
            <person name="Pangilinan J.L."/>
            <person name="Peng Y."/>
            <person name="Rokas A."/>
            <person name="Rosa C.A."/>
            <person name="Scheuner C."/>
            <person name="Sibirny A.A."/>
            <person name="Slot J.C."/>
            <person name="Stielow J.B."/>
            <person name="Sun H."/>
            <person name="Kurtzman C.P."/>
            <person name="Blackwell M."/>
            <person name="Grigoriev I.V."/>
            <person name="Jeffries T.W."/>
        </authorList>
    </citation>
    <scope>NUCLEOTIDE SEQUENCE [LARGE SCALE GENOMIC DNA]</scope>
    <source>
        <strain evidence="6 7">NRRL Y-11557</strain>
    </source>
</reference>
<evidence type="ECO:0000313" key="6">
    <source>
        <dbReference type="EMBL" id="ODQ70675.1"/>
    </source>
</evidence>
<protein>
    <recommendedName>
        <fullName evidence="8">FAD/NAD(P)-binding domain-containing protein</fullName>
    </recommendedName>
</protein>
<keyword evidence="7" id="KW-1185">Reference proteome</keyword>
<dbReference type="InterPro" id="IPR036188">
    <property type="entry name" value="FAD/NAD-bd_sf"/>
</dbReference>
<dbReference type="AlphaFoldDB" id="A0A1E3PZ02"/>
<dbReference type="InterPro" id="IPR020946">
    <property type="entry name" value="Flavin_mOase-like"/>
</dbReference>
<keyword evidence="3" id="KW-0274">FAD</keyword>
<dbReference type="Pfam" id="PF00743">
    <property type="entry name" value="FMO-like"/>
    <property type="match status" value="1"/>
</dbReference>
<evidence type="ECO:0000256" key="3">
    <source>
        <dbReference type="ARBA" id="ARBA00022827"/>
    </source>
</evidence>
<dbReference type="PANTHER" id="PTHR23023">
    <property type="entry name" value="DIMETHYLANILINE MONOOXYGENASE"/>
    <property type="match status" value="1"/>
</dbReference>
<dbReference type="GO" id="GO:0004499">
    <property type="term" value="F:N,N-dimethylaniline monooxygenase activity"/>
    <property type="evidence" value="ECO:0007669"/>
    <property type="project" value="InterPro"/>
</dbReference>
<dbReference type="EMBL" id="KV454299">
    <property type="protein sequence ID" value="ODQ70675.1"/>
    <property type="molecule type" value="Genomic_DNA"/>
</dbReference>
<dbReference type="InterPro" id="IPR050346">
    <property type="entry name" value="FMO-like"/>
</dbReference>
<dbReference type="GO" id="GO:0050660">
    <property type="term" value="F:flavin adenine dinucleotide binding"/>
    <property type="evidence" value="ECO:0007669"/>
    <property type="project" value="InterPro"/>
</dbReference>
<evidence type="ECO:0000313" key="7">
    <source>
        <dbReference type="Proteomes" id="UP000094385"/>
    </source>
</evidence>
<dbReference type="PIRSF" id="PIRSF000332">
    <property type="entry name" value="FMO"/>
    <property type="match status" value="1"/>
</dbReference>
<dbReference type="SUPFAM" id="SSF51905">
    <property type="entry name" value="FAD/NAD(P)-binding domain"/>
    <property type="match status" value="1"/>
</dbReference>
<dbReference type="OrthoDB" id="2915840at2759"/>
<dbReference type="FunFam" id="3.50.50.60:FF:000258">
    <property type="entry name" value="Flavin-binding monooxygenase-like protein (AFU_orthologue AFUA_6G01900)"/>
    <property type="match status" value="1"/>
</dbReference>
<keyword evidence="5" id="KW-0560">Oxidoreductase</keyword>
<organism evidence="6 7">
    <name type="scientific">Lipomyces starkeyi NRRL Y-11557</name>
    <dbReference type="NCBI Taxonomy" id="675824"/>
    <lineage>
        <taxon>Eukaryota</taxon>
        <taxon>Fungi</taxon>
        <taxon>Dikarya</taxon>
        <taxon>Ascomycota</taxon>
        <taxon>Saccharomycotina</taxon>
        <taxon>Lipomycetes</taxon>
        <taxon>Lipomycetales</taxon>
        <taxon>Lipomycetaceae</taxon>
        <taxon>Lipomyces</taxon>
    </lineage>
</organism>
<dbReference type="Proteomes" id="UP000094385">
    <property type="component" value="Unassembled WGS sequence"/>
</dbReference>
<gene>
    <name evidence="6" type="ORF">LIPSTDRAFT_155789</name>
</gene>
<accession>A0A1E3PZ02</accession>
<sequence length="584" mass="66182">MEEADLVVIGAGWHGLITAKTYLECHPSTKLVVLDAGSSIGGVWAKEHLYPGLKANNMLGTFEYSDFPMDEATFGVKPGQHIPGHVVHDYLHKYAEKFGLYQRIRFESKVETLERQESGGWVVSFVQGGSRKLLLADKVIVATGLTSEPVLPNFPGQDTFETPFFHCRDLLKHSNSLLTTAASVAIFGGTKSAWDAAHAFAAAGISVDWIIRESGHGPIWMAPPYVTPFKIWLEKLVHTRFLTWFSPCIWGDSDGFLGIRSFFHRTRLGRGIVDSFWKILASDVTGANQYDKHPETKKLKPWVEAFWVASSLSILNYPTDFFDYVRNGKIQIHIADITELSKNAVHLSSEKVLRPDALICSTGWKHRPSINFLPEGIDEKLGLPHALKGPEDKLIQQADDIILHLFPRLKLQPVMNQHYKPLDIGTEMSPPLEEPYRLYRFMIPPAFIDERSIAYNGFVQSITTSLIAQAQALWLTAYLDGSLQLTPAHEDVSVEEKASRQKQIEWETILQTQFCKWRHPAGFGKRYPDFVFDALPYIDMLLKDLRLRNHRKETLLNECFQAYGPEDYKGLVDEWRIKARASCI</sequence>
<dbReference type="STRING" id="675824.A0A1E3PZ02"/>
<evidence type="ECO:0000256" key="5">
    <source>
        <dbReference type="ARBA" id="ARBA00023002"/>
    </source>
</evidence>
<comment type="similarity">
    <text evidence="1">Belongs to the FMO family.</text>
</comment>
<name>A0A1E3PZ02_LIPST</name>
<evidence type="ECO:0000256" key="4">
    <source>
        <dbReference type="ARBA" id="ARBA00022857"/>
    </source>
</evidence>
<dbReference type="Gene3D" id="3.50.50.60">
    <property type="entry name" value="FAD/NAD(P)-binding domain"/>
    <property type="match status" value="1"/>
</dbReference>
<keyword evidence="4" id="KW-0521">NADP</keyword>
<keyword evidence="2" id="KW-0285">Flavoprotein</keyword>
<dbReference type="GO" id="GO:0050661">
    <property type="term" value="F:NADP binding"/>
    <property type="evidence" value="ECO:0007669"/>
    <property type="project" value="InterPro"/>
</dbReference>
<evidence type="ECO:0008006" key="8">
    <source>
        <dbReference type="Google" id="ProtNLM"/>
    </source>
</evidence>